<evidence type="ECO:0000313" key="2">
    <source>
        <dbReference type="Proteomes" id="UP000245962"/>
    </source>
</evidence>
<proteinExistence type="predicted"/>
<gene>
    <name evidence="1" type="ORF">DDV96_12860</name>
</gene>
<keyword evidence="2" id="KW-1185">Reference proteome</keyword>
<protein>
    <submittedName>
        <fullName evidence="1">Deoxyribose-phosphate aldolase</fullName>
    </submittedName>
</protein>
<dbReference type="PROSITE" id="PS51257">
    <property type="entry name" value="PROKAR_LIPOPROTEIN"/>
    <property type="match status" value="1"/>
</dbReference>
<comment type="caution">
    <text evidence="1">The sequence shown here is derived from an EMBL/GenBank/DDBJ whole genome shotgun (WGS) entry which is preliminary data.</text>
</comment>
<dbReference type="InterPro" id="IPR045444">
    <property type="entry name" value="DUF6503"/>
</dbReference>
<evidence type="ECO:0000313" key="1">
    <source>
        <dbReference type="EMBL" id="PVW13542.1"/>
    </source>
</evidence>
<name>A0A2U0HXE2_9FLAO</name>
<sequence>MKNVAFLLLLLLTVACKDSKDKTNGDTASEESITAQAIIDKAIDKACNGNCDRAEIAFTFRDKAYKSKRFDGEYELERITKDSVDVTRDQLSNFGFTRWVNDIKLELADTTALKLGNSVNSVHYFAQLPYGLNAPAVQKKLIGTDTVKGEPYYEIKVTFKKEGGGTDHDDEFMYWVHQDDFTVDYLAYSYETNGGGIRFREAYNPRRVEGIRFVDYNNYKTDDLSTPLSQLDDLFEENKLPLLSKIENENIEVKLLNQW</sequence>
<dbReference type="AlphaFoldDB" id="A0A2U0HXE2"/>
<organism evidence="1 2">
    <name type="scientific">Marixanthomonas spongiae</name>
    <dbReference type="NCBI Taxonomy" id="2174845"/>
    <lineage>
        <taxon>Bacteria</taxon>
        <taxon>Pseudomonadati</taxon>
        <taxon>Bacteroidota</taxon>
        <taxon>Flavobacteriia</taxon>
        <taxon>Flavobacteriales</taxon>
        <taxon>Flavobacteriaceae</taxon>
        <taxon>Marixanthomonas</taxon>
    </lineage>
</organism>
<reference evidence="1 2" key="1">
    <citation type="submission" date="2018-04" db="EMBL/GenBank/DDBJ databases">
        <title>Marixanthomonas spongiae HN-E44 sp. nov., isolated from a marine sponge.</title>
        <authorList>
            <person name="Luo L."/>
            <person name="Zhuang L."/>
        </authorList>
    </citation>
    <scope>NUCLEOTIDE SEQUENCE [LARGE SCALE GENOMIC DNA]</scope>
    <source>
        <strain evidence="1 2">HN-E44</strain>
    </source>
</reference>
<dbReference type="RefSeq" id="WP_116695172.1">
    <property type="nucleotide sequence ID" value="NZ_QEHR01000008.1"/>
</dbReference>
<dbReference type="EMBL" id="QEHR01000008">
    <property type="protein sequence ID" value="PVW13542.1"/>
    <property type="molecule type" value="Genomic_DNA"/>
</dbReference>
<accession>A0A2U0HXE2</accession>
<dbReference type="Proteomes" id="UP000245962">
    <property type="component" value="Unassembled WGS sequence"/>
</dbReference>
<dbReference type="Pfam" id="PF20113">
    <property type="entry name" value="DUF6503"/>
    <property type="match status" value="1"/>
</dbReference>
<dbReference type="OrthoDB" id="982433at2"/>